<gene>
    <name evidence="1" type="ordered locus">Spiaf_1242</name>
</gene>
<dbReference type="KEGG" id="sfc:Spiaf_1242"/>
<dbReference type="OrthoDB" id="9815245at2"/>
<dbReference type="InterPro" id="IPR050570">
    <property type="entry name" value="Cell_wall_metabolism_enzyme"/>
</dbReference>
<dbReference type="SUPFAM" id="SSF51261">
    <property type="entry name" value="Duplicated hybrid motif"/>
    <property type="match status" value="1"/>
</dbReference>
<sequence length="661" mass="71923">MAGTLTSGGMNSALGAVEQGFHEGIVNLSAQAMTQAGQFATHLAALSVNNEDGLNSGGLIRQAFDDSGGLSLNLMDISTLMRVGGRFTRGHLDGEAHMQRERWLGALGGIGLNMQITSSGTSGSFGQGSDIGLAAGLLQTYDGLTTRAWAQQEAARYGDEADAFYTSMGLGYSFGDPVLRETMLRLRDGFDTLAFGGLDAQAGGITHGLTTANANGQRTIRIDEIGEAGVLSVMLAHESWRDGRGTGANTLQAVQSQVQMAGQVAGVLGIGAFSSRTDIIETMMNYQNMSSDEFAAYVDERFDSSDDYYRPIVDSDGDMFLEVTGQPAMIDEEGRLLVQPKGGLQGSLQYYVNGGEENLYALMQEHGMEWDGNSWIYDDSDGPIRLPVGNIKDPNLSAALFLAAHKNLVLDDIIEAYTQSGRDIDQVRDMLDDVSRGNIRAVVGNWGNMSPELHTELLYVSRVNELRSALGDHFISTERKLFDEFARLTQGMGPAHESVREFYQFHPAIDYVVGGAGDVYSGMSGKIAQIGLQGGYGNTVVIDHGFEFEGQFFSSGFSTRQSHFADDEFGIYIDVFDQEVSFVPGDWVNSNTRLGLQGNTGNSTNPHVDFQLFHSTQYTTPRFLDMFQLPMTDLNFSGTPSNLYRYDATEWLRQLYGVNIP</sequence>
<dbReference type="RefSeq" id="WP_014455308.1">
    <property type="nucleotide sequence ID" value="NC_017098.1"/>
</dbReference>
<reference evidence="2" key="1">
    <citation type="journal article" date="2013" name="Stand. Genomic Sci.">
        <title>Complete genome sequence of the halophilic bacterium Spirochaeta africana type strain (Z-7692(T)) from the alkaline Lake Magadi in the East African Rift.</title>
        <authorList>
            <person name="Liolos K."/>
            <person name="Abt B."/>
            <person name="Scheuner C."/>
            <person name="Teshima H."/>
            <person name="Held B."/>
            <person name="Lapidus A."/>
            <person name="Nolan M."/>
            <person name="Lucas S."/>
            <person name="Deshpande S."/>
            <person name="Cheng J.F."/>
            <person name="Tapia R."/>
            <person name="Goodwin L.A."/>
            <person name="Pitluck S."/>
            <person name="Pagani I."/>
            <person name="Ivanova N."/>
            <person name="Mavromatis K."/>
            <person name="Mikhailova N."/>
            <person name="Huntemann M."/>
            <person name="Pati A."/>
            <person name="Chen A."/>
            <person name="Palaniappan K."/>
            <person name="Land M."/>
            <person name="Rohde M."/>
            <person name="Tindall B.J."/>
            <person name="Detter J.C."/>
            <person name="Goker M."/>
            <person name="Bristow J."/>
            <person name="Eisen J.A."/>
            <person name="Markowitz V."/>
            <person name="Hugenholtz P."/>
            <person name="Woyke T."/>
            <person name="Klenk H.P."/>
            <person name="Kyrpides N.C."/>
        </authorList>
    </citation>
    <scope>NUCLEOTIDE SEQUENCE</scope>
    <source>
        <strain evidence="2">ATCC 700263 / DSM 8902 / Z-7692</strain>
    </source>
</reference>
<dbReference type="PATRIC" id="fig|889378.3.peg.1243"/>
<dbReference type="eggNOG" id="COG0739">
    <property type="taxonomic scope" value="Bacteria"/>
</dbReference>
<evidence type="ECO:0000313" key="1">
    <source>
        <dbReference type="EMBL" id="AFG37319.1"/>
    </source>
</evidence>
<dbReference type="HOGENOM" id="CLU_414985_0_0_12"/>
<name>H9UIH6_SPIAZ</name>
<dbReference type="PANTHER" id="PTHR21666">
    <property type="entry name" value="PEPTIDASE-RELATED"/>
    <property type="match status" value="1"/>
</dbReference>
<dbReference type="EMBL" id="CP003282">
    <property type="protein sequence ID" value="AFG37319.1"/>
    <property type="molecule type" value="Genomic_DNA"/>
</dbReference>
<dbReference type="AlphaFoldDB" id="H9UIH6"/>
<dbReference type="PANTHER" id="PTHR21666:SF289">
    <property type="entry name" value="L-ALA--D-GLU ENDOPEPTIDASE"/>
    <property type="match status" value="1"/>
</dbReference>
<evidence type="ECO:0000313" key="2">
    <source>
        <dbReference type="Proteomes" id="UP000007383"/>
    </source>
</evidence>
<protein>
    <submittedName>
        <fullName evidence="1">Metalloendopeptidase-like membrane protein</fullName>
    </submittedName>
</protein>
<organism evidence="1 2">
    <name type="scientific">Spirochaeta africana (strain ATCC 700263 / DSM 8902 / Z-7692)</name>
    <dbReference type="NCBI Taxonomy" id="889378"/>
    <lineage>
        <taxon>Bacteria</taxon>
        <taxon>Pseudomonadati</taxon>
        <taxon>Spirochaetota</taxon>
        <taxon>Spirochaetia</taxon>
        <taxon>Spirochaetales</taxon>
        <taxon>Spirochaetaceae</taxon>
        <taxon>Spirochaeta</taxon>
    </lineage>
</organism>
<proteinExistence type="predicted"/>
<accession>H9UIH6</accession>
<dbReference type="Proteomes" id="UP000007383">
    <property type="component" value="Chromosome"/>
</dbReference>
<dbReference type="Gene3D" id="2.70.70.10">
    <property type="entry name" value="Glucose Permease (Domain IIA)"/>
    <property type="match status" value="1"/>
</dbReference>
<dbReference type="CDD" id="cd12797">
    <property type="entry name" value="M23_peptidase"/>
    <property type="match status" value="1"/>
</dbReference>
<dbReference type="STRING" id="889378.Spiaf_1242"/>
<dbReference type="GO" id="GO:0004222">
    <property type="term" value="F:metalloendopeptidase activity"/>
    <property type="evidence" value="ECO:0007669"/>
    <property type="project" value="TreeGrafter"/>
</dbReference>
<dbReference type="InterPro" id="IPR011055">
    <property type="entry name" value="Dup_hybrid_motif"/>
</dbReference>
<keyword evidence="2" id="KW-1185">Reference proteome</keyword>